<protein>
    <submittedName>
        <fullName evidence="2">Uncharacterized protein</fullName>
    </submittedName>
</protein>
<dbReference type="Proteomes" id="UP001500831">
    <property type="component" value="Unassembled WGS sequence"/>
</dbReference>
<keyword evidence="3" id="KW-1185">Reference proteome</keyword>
<evidence type="ECO:0000256" key="1">
    <source>
        <dbReference type="SAM" id="Phobius"/>
    </source>
</evidence>
<keyword evidence="1" id="KW-0472">Membrane</keyword>
<accession>A0ABN3VZL1</accession>
<feature type="transmembrane region" description="Helical" evidence="1">
    <location>
        <begin position="31"/>
        <end position="49"/>
    </location>
</feature>
<keyword evidence="1" id="KW-0812">Transmembrane</keyword>
<evidence type="ECO:0000313" key="2">
    <source>
        <dbReference type="EMBL" id="GAA2877435.1"/>
    </source>
</evidence>
<feature type="transmembrane region" description="Helical" evidence="1">
    <location>
        <begin position="55"/>
        <end position="74"/>
    </location>
</feature>
<keyword evidence="1" id="KW-1133">Transmembrane helix</keyword>
<feature type="transmembrane region" description="Helical" evidence="1">
    <location>
        <begin position="86"/>
        <end position="107"/>
    </location>
</feature>
<dbReference type="RefSeq" id="WP_344973264.1">
    <property type="nucleotide sequence ID" value="NZ_BAAAVI010000026.1"/>
</dbReference>
<evidence type="ECO:0000313" key="3">
    <source>
        <dbReference type="Proteomes" id="UP001500831"/>
    </source>
</evidence>
<name>A0ABN3VZL1_9ACTN</name>
<dbReference type="EMBL" id="BAAAVI010000026">
    <property type="protein sequence ID" value="GAA2877435.1"/>
    <property type="molecule type" value="Genomic_DNA"/>
</dbReference>
<gene>
    <name evidence="2" type="ORF">GCM10010517_38910</name>
</gene>
<proteinExistence type="predicted"/>
<feature type="transmembrane region" description="Helical" evidence="1">
    <location>
        <begin position="175"/>
        <end position="194"/>
    </location>
</feature>
<organism evidence="2 3">
    <name type="scientific">Streptosporangium fragile</name>
    <dbReference type="NCBI Taxonomy" id="46186"/>
    <lineage>
        <taxon>Bacteria</taxon>
        <taxon>Bacillati</taxon>
        <taxon>Actinomycetota</taxon>
        <taxon>Actinomycetes</taxon>
        <taxon>Streptosporangiales</taxon>
        <taxon>Streptosporangiaceae</taxon>
        <taxon>Streptosporangium</taxon>
    </lineage>
</organism>
<comment type="caution">
    <text evidence="2">The sequence shown here is derived from an EMBL/GenBank/DDBJ whole genome shotgun (WGS) entry which is preliminary data.</text>
</comment>
<sequence length="225" mass="23475">MAAIDPSMRTGQHETPWQAGFRELERQERLLIGRLFLALALGLVLGLAGESLSDVLPAGAVAVYDPYLYGLLVLGMTRGPAQAGWALLTGVATTAGLAAGHLSAQAVDYDETLFGQADASWKTALSVTVIAFGLVGHLSRREDTGGDLAVGLLSGLLFGRVAQELRQLSGPPPHGGPWIFAVLLVLGVAFPLLLRRTHGARIRTALITLIGAALATAFLLLPPAG</sequence>
<reference evidence="2 3" key="1">
    <citation type="journal article" date="2019" name="Int. J. Syst. Evol. Microbiol.">
        <title>The Global Catalogue of Microorganisms (GCM) 10K type strain sequencing project: providing services to taxonomists for standard genome sequencing and annotation.</title>
        <authorList>
            <consortium name="The Broad Institute Genomics Platform"/>
            <consortium name="The Broad Institute Genome Sequencing Center for Infectious Disease"/>
            <person name="Wu L."/>
            <person name="Ma J."/>
        </authorList>
    </citation>
    <scope>NUCLEOTIDE SEQUENCE [LARGE SCALE GENOMIC DNA]</scope>
    <source>
        <strain evidence="2 3">JCM 6242</strain>
    </source>
</reference>
<feature type="transmembrane region" description="Helical" evidence="1">
    <location>
        <begin position="206"/>
        <end position="224"/>
    </location>
</feature>